<dbReference type="InterPro" id="IPR012347">
    <property type="entry name" value="Ferritin-like"/>
</dbReference>
<keyword evidence="3" id="KW-1185">Reference proteome</keyword>
<dbReference type="Pfam" id="PF02915">
    <property type="entry name" value="Rubrerythrin"/>
    <property type="match status" value="1"/>
</dbReference>
<dbReference type="PANTHER" id="PTHR33531">
    <property type="entry name" value="RUBRERYTHRIN SUBFAMILY"/>
    <property type="match status" value="1"/>
</dbReference>
<evidence type="ECO:0000313" key="2">
    <source>
        <dbReference type="EMBL" id="GBC59558.1"/>
    </source>
</evidence>
<evidence type="ECO:0000313" key="3">
    <source>
        <dbReference type="Proteomes" id="UP000288096"/>
    </source>
</evidence>
<protein>
    <recommendedName>
        <fullName evidence="1">Rubrerythrin diiron-binding domain-containing protein</fullName>
    </recommendedName>
</protein>
<dbReference type="InterPro" id="IPR003251">
    <property type="entry name" value="Rr_diiron-bd_dom"/>
</dbReference>
<sequence length="159" mass="17496">MEYAFDADEIFEMAEQIERNGIEFYTAAAKQTDDPAAKKLLADLAAMEADHRQTFATLRAELAGAVQVADFFDPDQNAVRYLRSLADSHIFVKREVDLSSLQAVLKSAISAEKDAIAFYVGMKEAMTDAAGKKKIGHIIREEMGHVVLLGRRMAALDAA</sequence>
<feature type="domain" description="Rubrerythrin diiron-binding" evidence="1">
    <location>
        <begin position="9"/>
        <end position="146"/>
    </location>
</feature>
<dbReference type="Proteomes" id="UP000288096">
    <property type="component" value="Unassembled WGS sequence"/>
</dbReference>
<dbReference type="AlphaFoldDB" id="A0A401FRG8"/>
<dbReference type="SUPFAM" id="SSF47240">
    <property type="entry name" value="Ferritin-like"/>
    <property type="match status" value="1"/>
</dbReference>
<dbReference type="CDD" id="cd01045">
    <property type="entry name" value="Ferritin_like_AB"/>
    <property type="match status" value="1"/>
</dbReference>
<comment type="caution">
    <text evidence="2">The sequence shown here is derived from an EMBL/GenBank/DDBJ whole genome shotgun (WGS) entry which is preliminary data.</text>
</comment>
<dbReference type="GO" id="GO:0046872">
    <property type="term" value="F:metal ion binding"/>
    <property type="evidence" value="ECO:0007669"/>
    <property type="project" value="InterPro"/>
</dbReference>
<dbReference type="OrthoDB" id="5405405at2"/>
<dbReference type="Gene3D" id="1.20.1260.10">
    <property type="match status" value="1"/>
</dbReference>
<dbReference type="GO" id="GO:0016491">
    <property type="term" value="F:oxidoreductase activity"/>
    <property type="evidence" value="ECO:0007669"/>
    <property type="project" value="InterPro"/>
</dbReference>
<evidence type="ECO:0000259" key="1">
    <source>
        <dbReference type="Pfam" id="PF02915"/>
    </source>
</evidence>
<name>A0A401FRG8_9BACT</name>
<dbReference type="RefSeq" id="WP_124327062.1">
    <property type="nucleotide sequence ID" value="NZ_BEXT01000001.1"/>
</dbReference>
<proteinExistence type="predicted"/>
<reference evidence="3" key="1">
    <citation type="submission" date="2017-11" db="EMBL/GenBank/DDBJ databases">
        <authorList>
            <person name="Watanabe M."/>
            <person name="Kojima H."/>
        </authorList>
    </citation>
    <scope>NUCLEOTIDE SEQUENCE [LARGE SCALE GENOMIC DNA]</scope>
    <source>
        <strain evidence="3">Tokyo 01</strain>
    </source>
</reference>
<organism evidence="2 3">
    <name type="scientific">Desulfonema ishimotonii</name>
    <dbReference type="NCBI Taxonomy" id="45657"/>
    <lineage>
        <taxon>Bacteria</taxon>
        <taxon>Pseudomonadati</taxon>
        <taxon>Thermodesulfobacteriota</taxon>
        <taxon>Desulfobacteria</taxon>
        <taxon>Desulfobacterales</taxon>
        <taxon>Desulfococcaceae</taxon>
        <taxon>Desulfonema</taxon>
    </lineage>
</organism>
<gene>
    <name evidence="2" type="ORF">DENIS_0497</name>
</gene>
<accession>A0A401FRG8</accession>
<dbReference type="PANTHER" id="PTHR33531:SF7">
    <property type="entry name" value="HYPOTHETICAL MEMBRANE PROTEIN, CONSERVED"/>
    <property type="match status" value="1"/>
</dbReference>
<reference evidence="3" key="2">
    <citation type="submission" date="2019-01" db="EMBL/GenBank/DDBJ databases">
        <title>Genome sequence of Desulfonema ishimotonii strain Tokyo 01.</title>
        <authorList>
            <person name="Fukui M."/>
        </authorList>
    </citation>
    <scope>NUCLEOTIDE SEQUENCE [LARGE SCALE GENOMIC DNA]</scope>
    <source>
        <strain evidence="3">Tokyo 01</strain>
    </source>
</reference>
<dbReference type="EMBL" id="BEXT01000001">
    <property type="protein sequence ID" value="GBC59558.1"/>
    <property type="molecule type" value="Genomic_DNA"/>
</dbReference>
<dbReference type="InterPro" id="IPR009078">
    <property type="entry name" value="Ferritin-like_SF"/>
</dbReference>